<dbReference type="AlphaFoldDB" id="A0AAW9JSC1"/>
<feature type="domain" description="SHOCT" evidence="2">
    <location>
        <begin position="144"/>
        <end position="166"/>
    </location>
</feature>
<dbReference type="GeneID" id="83607005"/>
<keyword evidence="1" id="KW-1133">Transmembrane helix</keyword>
<reference evidence="4" key="1">
    <citation type="submission" date="2023-08" db="EMBL/GenBank/DDBJ databases">
        <title>Genomic characterization of piscicolin 126 produced by Carnobacterium maltaromaticum CM22 strain isolated from salmon (Salmo salar).</title>
        <authorList>
            <person name="Gonzalez-Gragera E."/>
            <person name="Garcia-Lopez J.D."/>
            <person name="Teso-Perez C."/>
            <person name="Gimenez-Hernandez I."/>
            <person name="Peralta-Sanchez J.M."/>
            <person name="Valdivia E."/>
            <person name="Montalban-Lopez M."/>
            <person name="Martin-Platero A.M."/>
            <person name="Banos A."/>
            <person name="Martinez-Bueno M."/>
        </authorList>
    </citation>
    <scope>NUCLEOTIDE SEQUENCE</scope>
    <source>
        <strain evidence="4">CM22</strain>
    </source>
</reference>
<proteinExistence type="predicted"/>
<dbReference type="SUPFAM" id="SSF103473">
    <property type="entry name" value="MFS general substrate transporter"/>
    <property type="match status" value="1"/>
</dbReference>
<dbReference type="Proteomes" id="UP001290462">
    <property type="component" value="Unassembled WGS sequence"/>
</dbReference>
<evidence type="ECO:0000259" key="3">
    <source>
        <dbReference type="Pfam" id="PF13273"/>
    </source>
</evidence>
<dbReference type="InterPro" id="IPR018649">
    <property type="entry name" value="SHOCT"/>
</dbReference>
<evidence type="ECO:0000256" key="1">
    <source>
        <dbReference type="SAM" id="Phobius"/>
    </source>
</evidence>
<feature type="domain" description="DUF4064" evidence="3">
    <location>
        <begin position="3"/>
        <end position="110"/>
    </location>
</feature>
<sequence length="171" mass="18799">MERKTEFILTLIGAILSGLFSLLMIGITFLIGIGISATSYTASDDYYYDSYNYSDSLSASEASIIIGAFAVISAIFIATAIFGFIAAFKVKKDSRGWGIAVFICGILSISTLHGILWLIAGIMMLARKAPKQEPMTSHTLKEDMEKLSSLHDQGVLSDEEYEAKKNEWLDF</sequence>
<keyword evidence="1" id="KW-0812">Transmembrane</keyword>
<name>A0AAW9JSC1_CARML</name>
<feature type="transmembrane region" description="Helical" evidence="1">
    <location>
        <begin position="7"/>
        <end position="35"/>
    </location>
</feature>
<accession>A0AAW9JSC1</accession>
<dbReference type="InterPro" id="IPR036259">
    <property type="entry name" value="MFS_trans_sf"/>
</dbReference>
<comment type="caution">
    <text evidence="4">The sequence shown here is derived from an EMBL/GenBank/DDBJ whole genome shotgun (WGS) entry which is preliminary data.</text>
</comment>
<organism evidence="4 5">
    <name type="scientific">Carnobacterium maltaromaticum</name>
    <name type="common">Carnobacterium piscicola</name>
    <dbReference type="NCBI Taxonomy" id="2751"/>
    <lineage>
        <taxon>Bacteria</taxon>
        <taxon>Bacillati</taxon>
        <taxon>Bacillota</taxon>
        <taxon>Bacilli</taxon>
        <taxon>Lactobacillales</taxon>
        <taxon>Carnobacteriaceae</taxon>
        <taxon>Carnobacterium</taxon>
    </lineage>
</organism>
<dbReference type="RefSeq" id="WP_010049913.1">
    <property type="nucleotide sequence ID" value="NZ_BJOJ01000032.1"/>
</dbReference>
<dbReference type="InterPro" id="IPR025273">
    <property type="entry name" value="DUF4064"/>
</dbReference>
<gene>
    <name evidence="4" type="ORF">RAK27_02150</name>
</gene>
<dbReference type="Pfam" id="PF13273">
    <property type="entry name" value="DUF4064"/>
    <property type="match status" value="1"/>
</dbReference>
<dbReference type="Pfam" id="PF09851">
    <property type="entry name" value="SHOCT"/>
    <property type="match status" value="1"/>
</dbReference>
<evidence type="ECO:0000313" key="4">
    <source>
        <dbReference type="EMBL" id="MDZ5757459.1"/>
    </source>
</evidence>
<dbReference type="EMBL" id="JAVBVO010000001">
    <property type="protein sequence ID" value="MDZ5757459.1"/>
    <property type="molecule type" value="Genomic_DNA"/>
</dbReference>
<keyword evidence="1" id="KW-0472">Membrane</keyword>
<evidence type="ECO:0000313" key="5">
    <source>
        <dbReference type="Proteomes" id="UP001290462"/>
    </source>
</evidence>
<feature type="transmembrane region" description="Helical" evidence="1">
    <location>
        <begin position="64"/>
        <end position="87"/>
    </location>
</feature>
<evidence type="ECO:0000259" key="2">
    <source>
        <dbReference type="Pfam" id="PF09851"/>
    </source>
</evidence>
<protein>
    <submittedName>
        <fullName evidence="4">DUF4064 domain-containing protein</fullName>
    </submittedName>
</protein>
<feature type="transmembrane region" description="Helical" evidence="1">
    <location>
        <begin position="99"/>
        <end position="126"/>
    </location>
</feature>